<comment type="caution">
    <text evidence="1">The sequence shown here is derived from an EMBL/GenBank/DDBJ whole genome shotgun (WGS) entry which is preliminary data.</text>
</comment>
<evidence type="ECO:0000313" key="2">
    <source>
        <dbReference type="Proteomes" id="UP000652761"/>
    </source>
</evidence>
<organism evidence="1 2">
    <name type="scientific">Colocasia esculenta</name>
    <name type="common">Wild taro</name>
    <name type="synonym">Arum esculentum</name>
    <dbReference type="NCBI Taxonomy" id="4460"/>
    <lineage>
        <taxon>Eukaryota</taxon>
        <taxon>Viridiplantae</taxon>
        <taxon>Streptophyta</taxon>
        <taxon>Embryophyta</taxon>
        <taxon>Tracheophyta</taxon>
        <taxon>Spermatophyta</taxon>
        <taxon>Magnoliopsida</taxon>
        <taxon>Liliopsida</taxon>
        <taxon>Araceae</taxon>
        <taxon>Aroideae</taxon>
        <taxon>Colocasieae</taxon>
        <taxon>Colocasia</taxon>
    </lineage>
</organism>
<keyword evidence="2" id="KW-1185">Reference proteome</keyword>
<sequence>MSLRREGRPRLVVERFELEGAGARVRTVCVVLLMVSSISNSRLSFNKIRVGAAVGLLLLQCRVPGECGP</sequence>
<protein>
    <submittedName>
        <fullName evidence="1">Uncharacterized protein</fullName>
    </submittedName>
</protein>
<proteinExistence type="predicted"/>
<dbReference type="Proteomes" id="UP000652761">
    <property type="component" value="Unassembled WGS sequence"/>
</dbReference>
<dbReference type="EMBL" id="NMUH01003651">
    <property type="protein sequence ID" value="MQM06532.1"/>
    <property type="molecule type" value="Genomic_DNA"/>
</dbReference>
<gene>
    <name evidence="1" type="ORF">Taro_039356</name>
</gene>
<reference evidence="1" key="1">
    <citation type="submission" date="2017-07" db="EMBL/GenBank/DDBJ databases">
        <title>Taro Niue Genome Assembly and Annotation.</title>
        <authorList>
            <person name="Atibalentja N."/>
            <person name="Keating K."/>
            <person name="Fields C.J."/>
        </authorList>
    </citation>
    <scope>NUCLEOTIDE SEQUENCE</scope>
    <source>
        <strain evidence="1">Niue_2</strain>
        <tissue evidence="1">Leaf</tissue>
    </source>
</reference>
<name>A0A843W954_COLES</name>
<accession>A0A843W954</accession>
<dbReference type="AlphaFoldDB" id="A0A843W954"/>
<evidence type="ECO:0000313" key="1">
    <source>
        <dbReference type="EMBL" id="MQM06532.1"/>
    </source>
</evidence>